<sequence>MCDKPLHVLAANVTAACAKFQAALADGAPQSVMPSSAPHPSVAALEILLREQQQLVARLKSGEQSNVQAEDKAEVAMLAAKRERVLEQGLHALGAVAVSMRAVLDDVEELVPVDNGYLPSVQELLSYGHRLRYTTFATTGLYSGEPAPQQLHFDHAALWERALAERHQQMAAAAAATAGAANGAPTASPAVEVDPRAEAACRTLLNKLVEAGWTPQAGFPEPVLAFLSDMPGALDVLRRLVEERFFGGVAGAGTGAAAEASGAAAAAAPPPPRPAAATAAPANAASRLVRELMLDEDTDEEGSSSDYTTSEEGSD</sequence>
<dbReference type="Proteomes" id="UP001054857">
    <property type="component" value="Unassembled WGS sequence"/>
</dbReference>
<feature type="region of interest" description="Disordered" evidence="1">
    <location>
        <begin position="263"/>
        <end position="315"/>
    </location>
</feature>
<accession>A0AAD3DXR0</accession>
<evidence type="ECO:0000256" key="1">
    <source>
        <dbReference type="SAM" id="MobiDB-lite"/>
    </source>
</evidence>
<proteinExistence type="predicted"/>
<dbReference type="PROSITE" id="PS51257">
    <property type="entry name" value="PROKAR_LIPOPROTEIN"/>
    <property type="match status" value="1"/>
</dbReference>
<comment type="caution">
    <text evidence="2">The sequence shown here is derived from an EMBL/GenBank/DDBJ whole genome shotgun (WGS) entry which is preliminary data.</text>
</comment>
<gene>
    <name evidence="2" type="ORF">Agub_g10642</name>
</gene>
<reference evidence="2 3" key="1">
    <citation type="journal article" date="2021" name="Sci. Rep.">
        <title>Genome sequencing of the multicellular alga Astrephomene provides insights into convergent evolution of germ-soma differentiation.</title>
        <authorList>
            <person name="Yamashita S."/>
            <person name="Yamamoto K."/>
            <person name="Matsuzaki R."/>
            <person name="Suzuki S."/>
            <person name="Yamaguchi H."/>
            <person name="Hirooka S."/>
            <person name="Minakuchi Y."/>
            <person name="Miyagishima S."/>
            <person name="Kawachi M."/>
            <person name="Toyoda A."/>
            <person name="Nozaki H."/>
        </authorList>
    </citation>
    <scope>NUCLEOTIDE SEQUENCE [LARGE SCALE GENOMIC DNA]</scope>
    <source>
        <strain evidence="2 3">NIES-4017</strain>
    </source>
</reference>
<evidence type="ECO:0000313" key="3">
    <source>
        <dbReference type="Proteomes" id="UP001054857"/>
    </source>
</evidence>
<feature type="compositionally biased region" description="Acidic residues" evidence="1">
    <location>
        <begin position="294"/>
        <end position="303"/>
    </location>
</feature>
<protein>
    <submittedName>
        <fullName evidence="2">Uncharacterized protein</fullName>
    </submittedName>
</protein>
<keyword evidence="3" id="KW-1185">Reference proteome</keyword>
<dbReference type="EMBL" id="BMAR01000025">
    <property type="protein sequence ID" value="GFR48687.1"/>
    <property type="molecule type" value="Genomic_DNA"/>
</dbReference>
<name>A0AAD3DXR0_9CHLO</name>
<organism evidence="2 3">
    <name type="scientific">Astrephomene gubernaculifera</name>
    <dbReference type="NCBI Taxonomy" id="47775"/>
    <lineage>
        <taxon>Eukaryota</taxon>
        <taxon>Viridiplantae</taxon>
        <taxon>Chlorophyta</taxon>
        <taxon>core chlorophytes</taxon>
        <taxon>Chlorophyceae</taxon>
        <taxon>CS clade</taxon>
        <taxon>Chlamydomonadales</taxon>
        <taxon>Astrephomenaceae</taxon>
        <taxon>Astrephomene</taxon>
    </lineage>
</organism>
<dbReference type="AlphaFoldDB" id="A0AAD3DXR0"/>
<evidence type="ECO:0000313" key="2">
    <source>
        <dbReference type="EMBL" id="GFR48687.1"/>
    </source>
</evidence>
<feature type="compositionally biased region" description="Low complexity" evidence="1">
    <location>
        <begin position="304"/>
        <end position="315"/>
    </location>
</feature>
<feature type="compositionally biased region" description="Low complexity" evidence="1">
    <location>
        <begin position="275"/>
        <end position="285"/>
    </location>
</feature>